<name>A0AAJ4D278_9BACI</name>
<dbReference type="Pfam" id="PF10145">
    <property type="entry name" value="PhageMin_Tail"/>
    <property type="match status" value="1"/>
</dbReference>
<dbReference type="Pfam" id="PF01464">
    <property type="entry name" value="SLT"/>
    <property type="match status" value="1"/>
</dbReference>
<feature type="coiled-coil region" evidence="1">
    <location>
        <begin position="831"/>
        <end position="890"/>
    </location>
</feature>
<dbReference type="InterPro" id="IPR023346">
    <property type="entry name" value="Lysozyme-like_dom_sf"/>
</dbReference>
<dbReference type="EMBL" id="CP035232">
    <property type="protein sequence ID" value="QAT65189.1"/>
    <property type="molecule type" value="Genomic_DNA"/>
</dbReference>
<dbReference type="Gene3D" id="1.10.530.10">
    <property type="match status" value="1"/>
</dbReference>
<evidence type="ECO:0000256" key="1">
    <source>
        <dbReference type="SAM" id="Coils"/>
    </source>
</evidence>
<dbReference type="NCBIfam" id="TIGR01760">
    <property type="entry name" value="tape_meas_TP901"/>
    <property type="match status" value="1"/>
</dbReference>
<feature type="domain" description="Phage tail tape measure protein" evidence="4">
    <location>
        <begin position="3"/>
        <end position="106"/>
    </location>
</feature>
<protein>
    <submittedName>
        <fullName evidence="5">Phage tail tape measure protein</fullName>
    </submittedName>
</protein>
<evidence type="ECO:0000259" key="2">
    <source>
        <dbReference type="Pfam" id="PF01464"/>
    </source>
</evidence>
<dbReference type="PANTHER" id="PTHR37423">
    <property type="entry name" value="SOLUBLE LYTIC MUREIN TRANSGLYCOSYLASE-RELATED"/>
    <property type="match status" value="1"/>
</dbReference>
<proteinExistence type="predicted"/>
<dbReference type="SUPFAM" id="SSF53955">
    <property type="entry name" value="Lysozyme-like"/>
    <property type="match status" value="1"/>
</dbReference>
<dbReference type="InterPro" id="IPR010090">
    <property type="entry name" value="Phage_tape_meas"/>
</dbReference>
<evidence type="ECO:0000259" key="3">
    <source>
        <dbReference type="Pfam" id="PF01551"/>
    </source>
</evidence>
<accession>A0AAJ4D278</accession>
<evidence type="ECO:0000259" key="4">
    <source>
        <dbReference type="Pfam" id="PF10145"/>
    </source>
</evidence>
<keyword evidence="1" id="KW-0175">Coiled coil</keyword>
<feature type="coiled-coil region" evidence="1">
    <location>
        <begin position="595"/>
        <end position="622"/>
    </location>
</feature>
<feature type="domain" description="M23ase beta-sheet core" evidence="3">
    <location>
        <begin position="1082"/>
        <end position="1177"/>
    </location>
</feature>
<dbReference type="InterPro" id="IPR008258">
    <property type="entry name" value="Transglycosylase_SLT_dom_1"/>
</dbReference>
<dbReference type="Gene3D" id="2.70.70.10">
    <property type="entry name" value="Glucose Permease (Domain IIA)"/>
    <property type="match status" value="1"/>
</dbReference>
<organism evidence="5 6">
    <name type="scientific">Bacillus glycinifermentans</name>
    <dbReference type="NCBI Taxonomy" id="1664069"/>
    <lineage>
        <taxon>Bacteria</taxon>
        <taxon>Bacillati</taxon>
        <taxon>Bacillota</taxon>
        <taxon>Bacilli</taxon>
        <taxon>Bacillales</taxon>
        <taxon>Bacillaceae</taxon>
        <taxon>Bacillus</taxon>
    </lineage>
</organism>
<reference evidence="5 6" key="1">
    <citation type="submission" date="2019-01" db="EMBL/GenBank/DDBJ databases">
        <title>Genome sequence of Bacillus glycinifermentans SRCM103574.</title>
        <authorList>
            <person name="Kong H.-J."/>
            <person name="Jeong S.-Y."/>
            <person name="Jeong D.-Y."/>
        </authorList>
    </citation>
    <scope>NUCLEOTIDE SEQUENCE [LARGE SCALE GENOMIC DNA]</scope>
    <source>
        <strain evidence="5 6">SRCM103574</strain>
    </source>
</reference>
<sequence>MRTTQDLANSIRKAGSTAATFGVELNDLIGYTTAIGSTTRESGNIVGNALKTIFARIGNNESSIKALDQIGISVKKASGEAKSASELIAETASKWDSLSEAQKQNTSIGIAGIYQLSRFNALMSQYKMSQEAATTAAQSTGSAWKEQEKYSDSLQARINRLSNAWTELSLASGEAFISDGIIALTETLKDIVQAGAGVIKTIGFLPTVFGLASTATLLLSKNARTLVTALALGTSGMTQGRAASVGLRQGMTQAAVASTLLKNSLRGLMVSTVVGAAFMAIGFAIEKIVSAFSEAKQKQEEFEESQRKSVEAITTNKEQTDQLIKKYQELQKAKDKGTLSADQEQEYLQVTQQLAQTFPNLISGYNDQGSAIIKNNDALKEAIEYTKQLADLNKEDIRNNSKKTFEDSLNNIQKLKDEIKSYQQISKQMDKMSDPKNRNFFDTITNPFMSDLDYKNEANKYEKEAIRAQQDLSSVAAKIREDVLQTIDAFNTAEINPEVTKSLKDAFNAIDFTKLEPEELDSFSRRVASLMSDIQTALDKGDKNAFEKANSGLQQLLSTYGSGKPAIDDFSLSYEDLKNTAKDAAVVWDENGEGVNELTGEVEELSQKLKDAKGDIEAIQSVISDLVDSKQDDLAISALQNEAYDTFADSISPLNELLEKMAEGKSISATEAQKLVQKEKDLAGAISVENGVVKLNRDAIVKLRDAKLKAYNDMQQSVRQDLLNQANATVQKIRNYGLEVKSIQTVADAQANLSKMRKQVDTLMESGNIQMAMPIIKQITELSDVTSQLEDLDKMAELANSSLDEVGTSLETYSDEQEKASSETEKSKYVVDKYKEALEKVNAEIEKFNKQTNDYPKWSQKYRDAINKEIKALERKKKLMQDQIKLLKQQIKSGYIPQTGLVTSSSSSGSSAGSYYSGGSYSGKYSSYINAAASKYGVDPALIAAIIKQESNFNSKARSTVGAMGLMQLMPSTAKSLGVNNAYDPYQNIMGGTKYIAQMLNKFGGNIEKALAAYNAGPGNVIKYGGVPPFKETQNYVKIILSNYNKSLSTATSKIANYYTSANGFRVSSKFGQKESGLRSSPHKGLDLAAKAGTPVKALRAGKVITAAYSKTAGNWVVIQQDDGTVAKYMHMQKGLKVKKGDTVSAGQTIGKVGSTGHSTGNHLHLQIEQNGKPIDPENYMKGLTSDLSQSEAERQQAIAQAKSDLIGLQGDLDSVNDQIQELQYELVQSKLDEFDKRKSDLEVKIAKNESLAKRYLTDSKEFRKYTNEQKKAVDEQRKIQQEKLNWINKELKTNKKLNYAQRDQLREELKQAKLDLISLEDQVRELQGQLVQSKVDQVLNNIEKSVKKTEGKLKDVDIKIQMTEDDNQKVKYYSQQVKLIQQQQAEAKKYIKQLEEQKKAAKGFPDIQKQITEEIENWKDKQKDYNLELYNTKKSIKDIYKSLADEVVSIYKEMYEKMRDIELEAHRKATQNIIDEIDKEDDEAKFQKSLKEKQESIQETKDQINKLSLDDSDEAKAKLKDLDKQLQEQEQDLEEFLKDRENTKRKEALQDQLEKDEESINKKYDDLVNDDRAFKELEKKLLDGKITDIAKQLNEFTKFINSNMDSIGKSISNNLIDKLKEASNALNVVIAGNKTGKKVSSFDVGGYTGKWGSSGKLAMLHEQELVLNKSDTSNVLKIVELTRNIFGDIPTKATLPSPSTAPNQTTSNQTININFNVDKMTGSKDDAEKFLGTVYNALSARGVF</sequence>
<dbReference type="CDD" id="cd00254">
    <property type="entry name" value="LT-like"/>
    <property type="match status" value="1"/>
</dbReference>
<dbReference type="PANTHER" id="PTHR37423:SF2">
    <property type="entry name" value="MEMBRANE-BOUND LYTIC MUREIN TRANSGLYCOSYLASE C"/>
    <property type="match status" value="1"/>
</dbReference>
<dbReference type="InterPro" id="IPR016047">
    <property type="entry name" value="M23ase_b-sheet_dom"/>
</dbReference>
<evidence type="ECO:0000313" key="6">
    <source>
        <dbReference type="Proteomes" id="UP000288675"/>
    </source>
</evidence>
<dbReference type="Pfam" id="PF01551">
    <property type="entry name" value="Peptidase_M23"/>
    <property type="match status" value="1"/>
</dbReference>
<feature type="coiled-coil region" evidence="1">
    <location>
        <begin position="375"/>
        <end position="432"/>
    </location>
</feature>
<feature type="coiled-coil region" evidence="1">
    <location>
        <begin position="1289"/>
        <end position="1429"/>
    </location>
</feature>
<gene>
    <name evidence="5" type="ORF">EQZ20_09825</name>
</gene>
<dbReference type="InterPro" id="IPR011055">
    <property type="entry name" value="Dup_hybrid_motif"/>
</dbReference>
<dbReference type="SUPFAM" id="SSF51261">
    <property type="entry name" value="Duplicated hybrid motif"/>
    <property type="match status" value="1"/>
</dbReference>
<dbReference type="Proteomes" id="UP000288675">
    <property type="component" value="Chromosome"/>
</dbReference>
<evidence type="ECO:0000313" key="5">
    <source>
        <dbReference type="EMBL" id="QAT65189.1"/>
    </source>
</evidence>
<feature type="domain" description="Transglycosylase SLT" evidence="2">
    <location>
        <begin position="928"/>
        <end position="1036"/>
    </location>
</feature>
<dbReference type="CDD" id="cd12797">
    <property type="entry name" value="M23_peptidase"/>
    <property type="match status" value="1"/>
</dbReference>
<feature type="coiled-coil region" evidence="1">
    <location>
        <begin position="1181"/>
        <end position="1245"/>
    </location>
</feature>
<feature type="coiled-coil region" evidence="1">
    <location>
        <begin position="1484"/>
        <end position="1571"/>
    </location>
</feature>